<comment type="caution">
    <text evidence="1">The sequence shown here is derived from an EMBL/GenBank/DDBJ whole genome shotgun (WGS) entry which is preliminary data.</text>
</comment>
<protein>
    <submittedName>
        <fullName evidence="1">Uncharacterized protein</fullName>
    </submittedName>
</protein>
<accession>A0ABW8TFN4</accession>
<organism evidence="1 2">
    <name type="scientific">Clostridium neuense</name>
    <dbReference type="NCBI Taxonomy" id="1728934"/>
    <lineage>
        <taxon>Bacteria</taxon>
        <taxon>Bacillati</taxon>
        <taxon>Bacillota</taxon>
        <taxon>Clostridia</taxon>
        <taxon>Eubacteriales</taxon>
        <taxon>Clostridiaceae</taxon>
        <taxon>Clostridium</taxon>
    </lineage>
</organism>
<dbReference type="RefSeq" id="WP_406787886.1">
    <property type="nucleotide sequence ID" value="NZ_JBJIAA010000009.1"/>
</dbReference>
<reference evidence="1 2" key="1">
    <citation type="submission" date="2024-11" db="EMBL/GenBank/DDBJ databases">
        <authorList>
            <person name="Heng Y.C."/>
            <person name="Lim A.C.H."/>
            <person name="Lee J.K.Y."/>
            <person name="Kittelmann S."/>
        </authorList>
    </citation>
    <scope>NUCLEOTIDE SEQUENCE [LARGE SCALE GENOMIC DNA]</scope>
    <source>
        <strain evidence="1 2">WILCCON 0114</strain>
    </source>
</reference>
<keyword evidence="2" id="KW-1185">Reference proteome</keyword>
<sequence>MEYNNYEKFKNQPKIVKNMAHQAYTYIQEGEKLFNKASTNENLMFVIKDMRNKLNNLIESGRIEENDDTFMVMQDKIKNVNALLTKPFRERSVNELLYSYSEFDDFNNLYRVCGGKDV</sequence>
<proteinExistence type="predicted"/>
<gene>
    <name evidence="1" type="ORF">ACJDT4_12425</name>
</gene>
<name>A0ABW8TFN4_9CLOT</name>
<evidence type="ECO:0000313" key="2">
    <source>
        <dbReference type="Proteomes" id="UP001623592"/>
    </source>
</evidence>
<dbReference type="Proteomes" id="UP001623592">
    <property type="component" value="Unassembled WGS sequence"/>
</dbReference>
<dbReference type="EMBL" id="JBJIAA010000009">
    <property type="protein sequence ID" value="MFL0251233.1"/>
    <property type="molecule type" value="Genomic_DNA"/>
</dbReference>
<evidence type="ECO:0000313" key="1">
    <source>
        <dbReference type="EMBL" id="MFL0251233.1"/>
    </source>
</evidence>